<sequence length="656" mass="74141">MHQHMLGFINYDTISAVYGTPIIPAMLNFSQSGLSMRMRLTAATDDLNKQTGSGSALFFSNMALGTLGLNVTSFTVACTWAMNSTTGSNTTTKYSTSMAGKPNQGISWSGINYLPTTIKATTNIATLTAKRLSPNATTCQYNMKLMHNEAFELWTTSMASFNIYETNFQVIDNGQQPLAWQFNPNEATFSWFFYRARSEDFNQIALASQLLTGIVILSGFVRRVSFATPSGHRKTIFHFSVDPLSSQCKYYNSALVNFLEVFLIIADRYMFFRTINALDFFIANDWGFGKTLMYFNYANMMGSVFWFVLGLHKIIALLLYGISSVSKRTLIVRAKKRRRLSQIKYDANGAVTVKRERRNSTTLSSFDKHEYSGSFEREIPTKFIVLVKEMTRPRPDVILICMLCFPSLFYSGFFGGATNWAPIAPVSFMALGSNLGADLMMWNLMVCALITLPINCFYVLWEVRSLLENGWVQLRQPARCYYNDIVLLKANERLAVVTEGQLDSIIGILRLGRIRRQLNLGERVKVAYSLTIHEITHDYIVSEIEALFTIIQAVDIDATYGLLVQHPVGPNPFLKHPVVEISNYRHRGILLTWPRARKPGIDEWDFQQMLLKRIYLIGKQEGIGFLPNEMQNVEEDEEVVNAAIAATEPQIKPAPS</sequence>
<feature type="transmembrane region" description="Helical" evidence="1">
    <location>
        <begin position="204"/>
        <end position="221"/>
    </location>
</feature>
<keyword evidence="1" id="KW-1133">Transmembrane helix</keyword>
<comment type="caution">
    <text evidence="2">The sequence shown here is derived from an EMBL/GenBank/DDBJ whole genome shotgun (WGS) entry which is preliminary data.</text>
</comment>
<feature type="transmembrane region" description="Helical" evidence="1">
    <location>
        <begin position="397"/>
        <end position="420"/>
    </location>
</feature>
<feature type="transmembrane region" description="Helical" evidence="1">
    <location>
        <begin position="303"/>
        <end position="323"/>
    </location>
</feature>
<name>A0A6A4Z716_9STRA</name>
<dbReference type="EMBL" id="VJMH01003517">
    <property type="protein sequence ID" value="KAF0705687.1"/>
    <property type="molecule type" value="Genomic_DNA"/>
</dbReference>
<proteinExistence type="predicted"/>
<keyword evidence="1" id="KW-0472">Membrane</keyword>
<dbReference type="OrthoDB" id="68012at2759"/>
<feature type="transmembrane region" description="Helical" evidence="1">
    <location>
        <begin position="440"/>
        <end position="461"/>
    </location>
</feature>
<keyword evidence="1" id="KW-0812">Transmembrane</keyword>
<feature type="non-terminal residue" evidence="2">
    <location>
        <position position="656"/>
    </location>
</feature>
<accession>A0A6A4Z716</accession>
<evidence type="ECO:0000313" key="2">
    <source>
        <dbReference type="EMBL" id="KAF0705687.1"/>
    </source>
</evidence>
<protein>
    <submittedName>
        <fullName evidence="2">Uncharacterized protein</fullName>
    </submittedName>
</protein>
<evidence type="ECO:0000256" key="1">
    <source>
        <dbReference type="SAM" id="Phobius"/>
    </source>
</evidence>
<reference evidence="2" key="1">
    <citation type="submission" date="2019-06" db="EMBL/GenBank/DDBJ databases">
        <title>Genomics analysis of Aphanomyces spp. identifies a new class of oomycete effector associated with host adaptation.</title>
        <authorList>
            <person name="Gaulin E."/>
        </authorList>
    </citation>
    <scope>NUCLEOTIDE SEQUENCE</scope>
    <source>
        <strain evidence="2">CBS 578.67</strain>
    </source>
</reference>
<organism evidence="2">
    <name type="scientific">Aphanomyces stellatus</name>
    <dbReference type="NCBI Taxonomy" id="120398"/>
    <lineage>
        <taxon>Eukaryota</taxon>
        <taxon>Sar</taxon>
        <taxon>Stramenopiles</taxon>
        <taxon>Oomycota</taxon>
        <taxon>Saprolegniomycetes</taxon>
        <taxon>Saprolegniales</taxon>
        <taxon>Verrucalvaceae</taxon>
        <taxon>Aphanomyces</taxon>
    </lineage>
</organism>
<dbReference type="AlphaFoldDB" id="A0A6A4Z716"/>
<gene>
    <name evidence="2" type="ORF">As57867_006959</name>
</gene>